<protein>
    <submittedName>
        <fullName evidence="1">Uncharacterized protein</fullName>
    </submittedName>
</protein>
<organism evidence="1 2">
    <name type="scientific">Desmophyllum pertusum</name>
    <dbReference type="NCBI Taxonomy" id="174260"/>
    <lineage>
        <taxon>Eukaryota</taxon>
        <taxon>Metazoa</taxon>
        <taxon>Cnidaria</taxon>
        <taxon>Anthozoa</taxon>
        <taxon>Hexacorallia</taxon>
        <taxon>Scleractinia</taxon>
        <taxon>Caryophylliina</taxon>
        <taxon>Caryophylliidae</taxon>
        <taxon>Desmophyllum</taxon>
    </lineage>
</organism>
<proteinExistence type="predicted"/>
<evidence type="ECO:0000313" key="1">
    <source>
        <dbReference type="EMBL" id="KAJ7359027.1"/>
    </source>
</evidence>
<gene>
    <name evidence="1" type="ORF">OS493_019934</name>
</gene>
<dbReference type="EMBL" id="MU827313">
    <property type="protein sequence ID" value="KAJ7359027.1"/>
    <property type="molecule type" value="Genomic_DNA"/>
</dbReference>
<accession>A0A9W9YN11</accession>
<comment type="caution">
    <text evidence="1">The sequence shown here is derived from an EMBL/GenBank/DDBJ whole genome shotgun (WGS) entry which is preliminary data.</text>
</comment>
<dbReference type="Proteomes" id="UP001163046">
    <property type="component" value="Unassembled WGS sequence"/>
</dbReference>
<name>A0A9W9YN11_9CNID</name>
<dbReference type="AlphaFoldDB" id="A0A9W9YN11"/>
<reference evidence="1" key="1">
    <citation type="submission" date="2023-01" db="EMBL/GenBank/DDBJ databases">
        <title>Genome assembly of the deep-sea coral Lophelia pertusa.</title>
        <authorList>
            <person name="Herrera S."/>
            <person name="Cordes E."/>
        </authorList>
    </citation>
    <scope>NUCLEOTIDE SEQUENCE</scope>
    <source>
        <strain evidence="1">USNM1676648</strain>
        <tissue evidence="1">Polyp</tissue>
    </source>
</reference>
<keyword evidence="2" id="KW-1185">Reference proteome</keyword>
<sequence length="136" mass="15841">MFREKCAANGWCWNRRCDLLRAAPRYERREWFRTLGVLSLLYQMLGECFPTRVERKTPFVWTDGDEKRRETMLANSVYEKTVLPLPEPIGKRLLIEALRGRTLGTTSRIDSASDRLKHPTGNAEAQMIRRSLTVDP</sequence>
<evidence type="ECO:0000313" key="2">
    <source>
        <dbReference type="Proteomes" id="UP001163046"/>
    </source>
</evidence>